<gene>
    <name evidence="1" type="ORF">LOD99_8929</name>
</gene>
<comment type="caution">
    <text evidence="1">The sequence shown here is derived from an EMBL/GenBank/DDBJ whole genome shotgun (WGS) entry which is preliminary data.</text>
</comment>
<evidence type="ECO:0000313" key="1">
    <source>
        <dbReference type="EMBL" id="KAI6647092.1"/>
    </source>
</evidence>
<dbReference type="Proteomes" id="UP001165289">
    <property type="component" value="Unassembled WGS sequence"/>
</dbReference>
<protein>
    <submittedName>
        <fullName evidence="1">Uncharacterized protein</fullName>
    </submittedName>
</protein>
<sequence length="101" mass="11686">MTNNYSNIPTADKLFASRDNQDSFSISNQVRKIKKETMIKGKRFIKDGEKRLPADMMADDEKIQARIHKQFEKQRVSFISHILSPNYLSTIYGLGTENDCQ</sequence>
<dbReference type="AlphaFoldDB" id="A0AAV7JE66"/>
<dbReference type="EMBL" id="JAKMXF010000346">
    <property type="protein sequence ID" value="KAI6647092.1"/>
    <property type="molecule type" value="Genomic_DNA"/>
</dbReference>
<accession>A0AAV7JE66</accession>
<evidence type="ECO:0000313" key="2">
    <source>
        <dbReference type="Proteomes" id="UP001165289"/>
    </source>
</evidence>
<keyword evidence="2" id="KW-1185">Reference proteome</keyword>
<name>A0AAV7JE66_9METZ</name>
<proteinExistence type="predicted"/>
<organism evidence="1 2">
    <name type="scientific">Oopsacas minuta</name>
    <dbReference type="NCBI Taxonomy" id="111878"/>
    <lineage>
        <taxon>Eukaryota</taxon>
        <taxon>Metazoa</taxon>
        <taxon>Porifera</taxon>
        <taxon>Hexactinellida</taxon>
        <taxon>Hexasterophora</taxon>
        <taxon>Lyssacinosida</taxon>
        <taxon>Leucopsacidae</taxon>
        <taxon>Oopsacas</taxon>
    </lineage>
</organism>
<reference evidence="1 2" key="1">
    <citation type="journal article" date="2023" name="BMC Biol.">
        <title>The compact genome of the sponge Oopsacas minuta (Hexactinellida) is lacking key metazoan core genes.</title>
        <authorList>
            <person name="Santini S."/>
            <person name="Schenkelaars Q."/>
            <person name="Jourda C."/>
            <person name="Duchesne M."/>
            <person name="Belahbib H."/>
            <person name="Rocher C."/>
            <person name="Selva M."/>
            <person name="Riesgo A."/>
            <person name="Vervoort M."/>
            <person name="Leys S.P."/>
            <person name="Kodjabachian L."/>
            <person name="Le Bivic A."/>
            <person name="Borchiellini C."/>
            <person name="Claverie J.M."/>
            <person name="Renard E."/>
        </authorList>
    </citation>
    <scope>NUCLEOTIDE SEQUENCE [LARGE SCALE GENOMIC DNA]</scope>
    <source>
        <strain evidence="1">SPO-2</strain>
    </source>
</reference>